<name>A0A0F8XM56_9ZZZZ</name>
<reference evidence="1" key="1">
    <citation type="journal article" date="2015" name="Nature">
        <title>Complex archaea that bridge the gap between prokaryotes and eukaryotes.</title>
        <authorList>
            <person name="Spang A."/>
            <person name="Saw J.H."/>
            <person name="Jorgensen S.L."/>
            <person name="Zaremba-Niedzwiedzka K."/>
            <person name="Martijn J."/>
            <person name="Lind A.E."/>
            <person name="van Eijk R."/>
            <person name="Schleper C."/>
            <person name="Guy L."/>
            <person name="Ettema T.J."/>
        </authorList>
    </citation>
    <scope>NUCLEOTIDE SEQUENCE</scope>
</reference>
<accession>A0A0F8XM56</accession>
<sequence length="66" mass="7009">KIDRGKSSDGKRVIEAITEAYLFSAVFPYATGSGESNENEHPNEAGIDLNGHQIIIHPAAVVKSAS</sequence>
<proteinExistence type="predicted"/>
<dbReference type="EMBL" id="LAZR01058312">
    <property type="protein sequence ID" value="KKK70157.1"/>
    <property type="molecule type" value="Genomic_DNA"/>
</dbReference>
<dbReference type="AlphaFoldDB" id="A0A0F8XM56"/>
<organism evidence="1">
    <name type="scientific">marine sediment metagenome</name>
    <dbReference type="NCBI Taxonomy" id="412755"/>
    <lineage>
        <taxon>unclassified sequences</taxon>
        <taxon>metagenomes</taxon>
        <taxon>ecological metagenomes</taxon>
    </lineage>
</organism>
<protein>
    <submittedName>
        <fullName evidence="1">Uncharacterized protein</fullName>
    </submittedName>
</protein>
<evidence type="ECO:0000313" key="1">
    <source>
        <dbReference type="EMBL" id="KKK70157.1"/>
    </source>
</evidence>
<comment type="caution">
    <text evidence="1">The sequence shown here is derived from an EMBL/GenBank/DDBJ whole genome shotgun (WGS) entry which is preliminary data.</text>
</comment>
<gene>
    <name evidence="1" type="ORF">LCGC14_2926800</name>
</gene>
<feature type="non-terminal residue" evidence="1">
    <location>
        <position position="1"/>
    </location>
</feature>